<dbReference type="InterPro" id="IPR049492">
    <property type="entry name" value="BD-FAE-like_dom"/>
</dbReference>
<dbReference type="InterPro" id="IPR050300">
    <property type="entry name" value="GDXG_lipolytic_enzyme"/>
</dbReference>
<dbReference type="GO" id="GO:0045493">
    <property type="term" value="P:xylan catabolic process"/>
    <property type="evidence" value="ECO:0007669"/>
    <property type="project" value="UniProtKB-KW"/>
</dbReference>
<dbReference type="InterPro" id="IPR029058">
    <property type="entry name" value="AB_hydrolase_fold"/>
</dbReference>
<dbReference type="PANTHER" id="PTHR48081">
    <property type="entry name" value="AB HYDROLASE SUPERFAMILY PROTEIN C4A8.06C"/>
    <property type="match status" value="1"/>
</dbReference>
<dbReference type="Pfam" id="PF20434">
    <property type="entry name" value="BD-FAE"/>
    <property type="match status" value="1"/>
</dbReference>
<keyword evidence="4" id="KW-1185">Reference proteome</keyword>
<reference evidence="3 4" key="1">
    <citation type="submission" date="2015-04" db="EMBL/GenBank/DDBJ databases">
        <title>Complete genome of flavobacterium.</title>
        <authorList>
            <person name="Kwon Y.M."/>
            <person name="Kim S.-J."/>
        </authorList>
    </citation>
    <scope>NUCLEOTIDE SEQUENCE [LARGE SCALE GENOMIC DNA]</scope>
    <source>
        <strain evidence="3 4">DK169</strain>
    </source>
</reference>
<dbReference type="PANTHER" id="PTHR48081:SF6">
    <property type="entry name" value="PEPTIDASE S9 PROLYL OLIGOPEPTIDASE CATALYTIC DOMAIN-CONTAINING PROTEIN"/>
    <property type="match status" value="1"/>
</dbReference>
<keyword evidence="3" id="KW-0326">Glycosidase</keyword>
<dbReference type="SUPFAM" id="SSF53474">
    <property type="entry name" value="alpha/beta-Hydrolases"/>
    <property type="match status" value="1"/>
</dbReference>
<feature type="domain" description="BD-FAE-like" evidence="2">
    <location>
        <begin position="64"/>
        <end position="180"/>
    </location>
</feature>
<name>A0A0Q0XR68_9FLAO</name>
<dbReference type="GO" id="GO:0016798">
    <property type="term" value="F:hydrolase activity, acting on glycosyl bonds"/>
    <property type="evidence" value="ECO:0007669"/>
    <property type="project" value="UniProtKB-KW"/>
</dbReference>
<gene>
    <name evidence="3" type="ORF">AAY42_08770</name>
</gene>
<keyword evidence="3" id="KW-0119">Carbohydrate metabolism</keyword>
<dbReference type="Proteomes" id="UP000050827">
    <property type="component" value="Unassembled WGS sequence"/>
</dbReference>
<dbReference type="STRING" id="346185.AAY42_08770"/>
<protein>
    <submittedName>
        <fullName evidence="3">Xylanase</fullName>
    </submittedName>
</protein>
<dbReference type="Gene3D" id="3.40.50.1820">
    <property type="entry name" value="alpha/beta hydrolase"/>
    <property type="match status" value="1"/>
</dbReference>
<comment type="caution">
    <text evidence="3">The sequence shown here is derived from an EMBL/GenBank/DDBJ whole genome shotgun (WGS) entry which is preliminary data.</text>
</comment>
<evidence type="ECO:0000256" key="1">
    <source>
        <dbReference type="ARBA" id="ARBA00022801"/>
    </source>
</evidence>
<dbReference type="AlphaFoldDB" id="A0A0Q0XR68"/>
<dbReference type="RefSeq" id="WP_055397812.1">
    <property type="nucleotide sequence ID" value="NZ_LCTZ01000002.1"/>
</dbReference>
<proteinExistence type="predicted"/>
<dbReference type="EMBL" id="LCTZ01000002">
    <property type="protein sequence ID" value="KQC31689.1"/>
    <property type="molecule type" value="Genomic_DNA"/>
</dbReference>
<evidence type="ECO:0000313" key="3">
    <source>
        <dbReference type="EMBL" id="KQC31689.1"/>
    </source>
</evidence>
<organism evidence="3 4">
    <name type="scientific">Flagellimonas eckloniae</name>
    <dbReference type="NCBI Taxonomy" id="346185"/>
    <lineage>
        <taxon>Bacteria</taxon>
        <taxon>Pseudomonadati</taxon>
        <taxon>Bacteroidota</taxon>
        <taxon>Flavobacteriia</taxon>
        <taxon>Flavobacteriales</taxon>
        <taxon>Flavobacteriaceae</taxon>
        <taxon>Flagellimonas</taxon>
    </lineage>
</organism>
<keyword evidence="1 3" id="KW-0378">Hydrolase</keyword>
<evidence type="ECO:0000259" key="2">
    <source>
        <dbReference type="Pfam" id="PF20434"/>
    </source>
</evidence>
<accession>A0A0Q0XR68</accession>
<sequence length="283" mass="31532">MKLFLLGFLFSFSQMMSSQSTERIYLWPDAVPNEEEAKHAPKQVDNTSGNVIRITDVTNPELLVYEPKTANNLGTGIIVCPGGGYAILAIDKEGYEVAEWLAELGYTAFVLSYRVPNNEKGALNDIQRAIRIVRANSEKYHIGREKIGVIGFSAGGNLCARASTNYTKNSYDKIDEIDNESPKPDFSMLIYPAYLDLGENKSISPELNLNIDTPPFFIFGTIDDRHGNSALVMTKALRDHKKSVELHMLPNGGHGYGLRKGNLAAETWPVMAQKWMQRTININ</sequence>
<keyword evidence="3" id="KW-0624">Polysaccharide degradation</keyword>
<keyword evidence="3" id="KW-0858">Xylan degradation</keyword>
<evidence type="ECO:0000313" key="4">
    <source>
        <dbReference type="Proteomes" id="UP000050827"/>
    </source>
</evidence>